<keyword evidence="1" id="KW-0812">Transmembrane</keyword>
<name>A0AAE3QR62_9BACT</name>
<keyword evidence="1" id="KW-0472">Membrane</keyword>
<feature type="transmembrane region" description="Helical" evidence="1">
    <location>
        <begin position="106"/>
        <end position="124"/>
    </location>
</feature>
<evidence type="ECO:0000313" key="3">
    <source>
        <dbReference type="Proteomes" id="UP001241110"/>
    </source>
</evidence>
<gene>
    <name evidence="2" type="ORF">QNI16_25955</name>
</gene>
<comment type="caution">
    <text evidence="2">The sequence shown here is derived from an EMBL/GenBank/DDBJ whole genome shotgun (WGS) entry which is preliminary data.</text>
</comment>
<organism evidence="2 3">
    <name type="scientific">Xanthocytophaga flava</name>
    <dbReference type="NCBI Taxonomy" id="3048013"/>
    <lineage>
        <taxon>Bacteria</taxon>
        <taxon>Pseudomonadati</taxon>
        <taxon>Bacteroidota</taxon>
        <taxon>Cytophagia</taxon>
        <taxon>Cytophagales</taxon>
        <taxon>Rhodocytophagaceae</taxon>
        <taxon>Xanthocytophaga</taxon>
    </lineage>
</organism>
<protein>
    <submittedName>
        <fullName evidence="2">Uncharacterized protein</fullName>
    </submittedName>
</protein>
<dbReference type="RefSeq" id="WP_313984607.1">
    <property type="nucleotide sequence ID" value="NZ_JASJOS010000013.1"/>
</dbReference>
<dbReference type="Proteomes" id="UP001241110">
    <property type="component" value="Unassembled WGS sequence"/>
</dbReference>
<reference evidence="2" key="1">
    <citation type="submission" date="2023-05" db="EMBL/GenBank/DDBJ databases">
        <authorList>
            <person name="Zhang X."/>
        </authorList>
    </citation>
    <scope>NUCLEOTIDE SEQUENCE</scope>
    <source>
        <strain evidence="2">YF14B1</strain>
    </source>
</reference>
<dbReference type="EMBL" id="JASJOS010000013">
    <property type="protein sequence ID" value="MDJ1483967.1"/>
    <property type="molecule type" value="Genomic_DNA"/>
</dbReference>
<dbReference type="AlphaFoldDB" id="A0AAE3QR62"/>
<feature type="transmembrane region" description="Helical" evidence="1">
    <location>
        <begin position="43"/>
        <end position="64"/>
    </location>
</feature>
<accession>A0AAE3QR62</accession>
<keyword evidence="1" id="KW-1133">Transmembrane helix</keyword>
<feature type="transmembrane region" description="Helical" evidence="1">
    <location>
        <begin position="5"/>
        <end position="23"/>
    </location>
</feature>
<evidence type="ECO:0000256" key="1">
    <source>
        <dbReference type="SAM" id="Phobius"/>
    </source>
</evidence>
<proteinExistence type="predicted"/>
<evidence type="ECO:0000313" key="2">
    <source>
        <dbReference type="EMBL" id="MDJ1483967.1"/>
    </source>
</evidence>
<feature type="transmembrane region" description="Helical" evidence="1">
    <location>
        <begin position="76"/>
        <end position="94"/>
    </location>
</feature>
<sequence>MRNQFIFYSLLLILIILDAWLLAHPNLLGKIGVWIYKYSYLKTFSRALGTVVLLSSLTLLLTWLIKHYFSLGTARFIMGILLAGTTYILIQTIVQFSGGTYAHTGAGFKTGAILLPFILIIIVVKNLVEVFLQKESSDSGRDGLKTLPEE</sequence>